<dbReference type="Proteomes" id="UP000292702">
    <property type="component" value="Unassembled WGS sequence"/>
</dbReference>
<feature type="compositionally biased region" description="Polar residues" evidence="1">
    <location>
        <begin position="400"/>
        <end position="413"/>
    </location>
</feature>
<protein>
    <submittedName>
        <fullName evidence="2">Uncharacterized protein</fullName>
    </submittedName>
</protein>
<organism evidence="2 3">
    <name type="scientific">Steccherinum ochraceum</name>
    <dbReference type="NCBI Taxonomy" id="92696"/>
    <lineage>
        <taxon>Eukaryota</taxon>
        <taxon>Fungi</taxon>
        <taxon>Dikarya</taxon>
        <taxon>Basidiomycota</taxon>
        <taxon>Agaricomycotina</taxon>
        <taxon>Agaricomycetes</taxon>
        <taxon>Polyporales</taxon>
        <taxon>Steccherinaceae</taxon>
        <taxon>Steccherinum</taxon>
    </lineage>
</organism>
<feature type="compositionally biased region" description="Basic and acidic residues" evidence="1">
    <location>
        <begin position="417"/>
        <end position="429"/>
    </location>
</feature>
<gene>
    <name evidence="2" type="ORF">EIP91_004783</name>
</gene>
<keyword evidence="3" id="KW-1185">Reference proteome</keyword>
<accession>A0A4R0RNI0</accession>
<evidence type="ECO:0000256" key="1">
    <source>
        <dbReference type="SAM" id="MobiDB-lite"/>
    </source>
</evidence>
<evidence type="ECO:0000313" key="3">
    <source>
        <dbReference type="Proteomes" id="UP000292702"/>
    </source>
</evidence>
<evidence type="ECO:0000313" key="2">
    <source>
        <dbReference type="EMBL" id="TCD63904.1"/>
    </source>
</evidence>
<dbReference type="AlphaFoldDB" id="A0A4R0RNI0"/>
<reference evidence="2 3" key="1">
    <citation type="submission" date="2018-11" db="EMBL/GenBank/DDBJ databases">
        <title>Genome assembly of Steccherinum ochraceum LE-BIN_3174, the white-rot fungus of the Steccherinaceae family (The Residual Polyporoid clade, Polyporales, Basidiomycota).</title>
        <authorList>
            <person name="Fedorova T.V."/>
            <person name="Glazunova O.A."/>
            <person name="Landesman E.O."/>
            <person name="Moiseenko K.V."/>
            <person name="Psurtseva N.V."/>
            <person name="Savinova O.S."/>
            <person name="Shakhova N.V."/>
            <person name="Tyazhelova T.V."/>
            <person name="Vasina D.V."/>
        </authorList>
    </citation>
    <scope>NUCLEOTIDE SEQUENCE [LARGE SCALE GENOMIC DNA]</scope>
    <source>
        <strain evidence="2 3">LE-BIN_3174</strain>
    </source>
</reference>
<name>A0A4R0RNI0_9APHY</name>
<comment type="caution">
    <text evidence="2">The sequence shown here is derived from an EMBL/GenBank/DDBJ whole genome shotgun (WGS) entry which is preliminary data.</text>
</comment>
<sequence>MAAIPGIPPRSDRSRPVLETTFISNLKHLMSWAESHRWEFYQYRPWGYLFSELCRQARSGGSTITSACQHPFLRMRDDVALPKQFADRDYCVADFTLMSFLSDGSDLNALGTIFFIAELKSLSAAKAPWDCLESRAHAAYEIDLAEPQMELQALLAFARHPEEKVLYSLAISAVAIYSPPYKPIHMFSLPDKTQLNPWLRLVFKGLARETNAVPFNAFDGSWFELQAHESSRNMCGYFPPHIDDVRRYEGNSKGYQLPSKTSLIPAGPSDVFSAPIDRGGVANMGADEARALANSQAEERDIDQLYHQANKSNETVIEPSAAKEDGGILLEESGELPTNFTGLSIAQGAGGDAAQADRGVTDFEKHTLENEDTHSKKRPVTSPESGKNAPKKAREALVAQTRSTSPTRASSKTPGEPSDKMTKWLKEGELMSVSKASSSAGKRSEGGQL</sequence>
<feature type="region of interest" description="Disordered" evidence="1">
    <location>
        <begin position="366"/>
        <end position="449"/>
    </location>
</feature>
<dbReference type="EMBL" id="RWJN01000267">
    <property type="protein sequence ID" value="TCD63904.1"/>
    <property type="molecule type" value="Genomic_DNA"/>
</dbReference>
<proteinExistence type="predicted"/>